<dbReference type="OrthoDB" id="9803878at2"/>
<dbReference type="SUPFAM" id="SSF46689">
    <property type="entry name" value="Homeodomain-like"/>
    <property type="match status" value="1"/>
</dbReference>
<name>A0A239L019_9RHOB</name>
<dbReference type="Proteomes" id="UP000198440">
    <property type="component" value="Unassembled WGS sequence"/>
</dbReference>
<organism evidence="1 2">
    <name type="scientific">Antarctobacter heliothermus</name>
    <dbReference type="NCBI Taxonomy" id="74033"/>
    <lineage>
        <taxon>Bacteria</taxon>
        <taxon>Pseudomonadati</taxon>
        <taxon>Pseudomonadota</taxon>
        <taxon>Alphaproteobacteria</taxon>
        <taxon>Rhodobacterales</taxon>
        <taxon>Roseobacteraceae</taxon>
        <taxon>Antarctobacter</taxon>
    </lineage>
</organism>
<dbReference type="InterPro" id="IPR009057">
    <property type="entry name" value="Homeodomain-like_sf"/>
</dbReference>
<dbReference type="Pfam" id="PF01527">
    <property type="entry name" value="HTH_Tnp_1"/>
    <property type="match status" value="1"/>
</dbReference>
<dbReference type="EMBL" id="FZON01000075">
    <property type="protein sequence ID" value="SNT23238.1"/>
    <property type="molecule type" value="Genomic_DNA"/>
</dbReference>
<dbReference type="InterPro" id="IPR002514">
    <property type="entry name" value="Transposase_8"/>
</dbReference>
<proteinExistence type="predicted"/>
<dbReference type="GO" id="GO:0006313">
    <property type="term" value="P:DNA transposition"/>
    <property type="evidence" value="ECO:0007669"/>
    <property type="project" value="InterPro"/>
</dbReference>
<dbReference type="AlphaFoldDB" id="A0A239L019"/>
<dbReference type="GO" id="GO:0004803">
    <property type="term" value="F:transposase activity"/>
    <property type="evidence" value="ECO:0007669"/>
    <property type="project" value="InterPro"/>
</dbReference>
<gene>
    <name evidence="1" type="ORF">SAMN04488078_10756</name>
</gene>
<sequence>MASRPTEEFHAEAVRVALISGLPRMQLASDRGIGFSKLNRWIQQVRRNPEKPKIQSDLEREIAELQKENRILWEEWDVPKNRPVSWPACAR</sequence>
<reference evidence="1 2" key="1">
    <citation type="submission" date="2017-06" db="EMBL/GenBank/DDBJ databases">
        <authorList>
            <person name="Kim H.J."/>
            <person name="Triplett B.A."/>
        </authorList>
    </citation>
    <scope>NUCLEOTIDE SEQUENCE [LARGE SCALE GENOMIC DNA]</scope>
    <source>
        <strain evidence="1 2">DSM 11445</strain>
    </source>
</reference>
<accession>A0A239L019</accession>
<evidence type="ECO:0000313" key="1">
    <source>
        <dbReference type="EMBL" id="SNT23238.1"/>
    </source>
</evidence>
<protein>
    <submittedName>
        <fullName evidence="1">Transposase</fullName>
    </submittedName>
</protein>
<dbReference type="GO" id="GO:0003677">
    <property type="term" value="F:DNA binding"/>
    <property type="evidence" value="ECO:0007669"/>
    <property type="project" value="InterPro"/>
</dbReference>
<dbReference type="Gene3D" id="1.10.10.60">
    <property type="entry name" value="Homeodomain-like"/>
    <property type="match status" value="1"/>
</dbReference>
<evidence type="ECO:0000313" key="2">
    <source>
        <dbReference type="Proteomes" id="UP000198440"/>
    </source>
</evidence>